<feature type="region of interest" description="Disordered" evidence="4">
    <location>
        <begin position="687"/>
        <end position="727"/>
    </location>
</feature>
<dbReference type="InterPro" id="IPR051167">
    <property type="entry name" value="Prolyl_oligopep/macrocyclase"/>
</dbReference>
<feature type="region of interest" description="Disordered" evidence="4">
    <location>
        <begin position="410"/>
        <end position="429"/>
    </location>
</feature>
<protein>
    <submittedName>
        <fullName evidence="7">Prolyl oligopeptidase family serine peptidase</fullName>
    </submittedName>
</protein>
<dbReference type="SUPFAM" id="SSF50993">
    <property type="entry name" value="Peptidase/esterase 'gauge' domain"/>
    <property type="match status" value="1"/>
</dbReference>
<dbReference type="InterPro" id="IPR023302">
    <property type="entry name" value="Pept_S9A_N"/>
</dbReference>
<dbReference type="Proteomes" id="UP001612741">
    <property type="component" value="Unassembled WGS sequence"/>
</dbReference>
<dbReference type="Gene3D" id="2.130.10.120">
    <property type="entry name" value="Prolyl oligopeptidase, N-terminal domain"/>
    <property type="match status" value="1"/>
</dbReference>
<evidence type="ECO:0000313" key="8">
    <source>
        <dbReference type="Proteomes" id="UP001612741"/>
    </source>
</evidence>
<dbReference type="EMBL" id="JBITGY010000021">
    <property type="protein sequence ID" value="MFI6505675.1"/>
    <property type="molecule type" value="Genomic_DNA"/>
</dbReference>
<dbReference type="InterPro" id="IPR029058">
    <property type="entry name" value="AB_hydrolase_fold"/>
</dbReference>
<dbReference type="Pfam" id="PF02897">
    <property type="entry name" value="Peptidase_S9_N"/>
    <property type="match status" value="1"/>
</dbReference>
<evidence type="ECO:0000256" key="4">
    <source>
        <dbReference type="SAM" id="MobiDB-lite"/>
    </source>
</evidence>
<reference evidence="7 8" key="1">
    <citation type="submission" date="2024-10" db="EMBL/GenBank/DDBJ databases">
        <title>The Natural Products Discovery Center: Release of the First 8490 Sequenced Strains for Exploring Actinobacteria Biosynthetic Diversity.</title>
        <authorList>
            <person name="Kalkreuter E."/>
            <person name="Kautsar S.A."/>
            <person name="Yang D."/>
            <person name="Bader C.D."/>
            <person name="Teijaro C.N."/>
            <person name="Fluegel L."/>
            <person name="Davis C.M."/>
            <person name="Simpson J.R."/>
            <person name="Lauterbach L."/>
            <person name="Steele A.D."/>
            <person name="Gui C."/>
            <person name="Meng S."/>
            <person name="Li G."/>
            <person name="Viehrig K."/>
            <person name="Ye F."/>
            <person name="Su P."/>
            <person name="Kiefer A.F."/>
            <person name="Nichols A."/>
            <person name="Cepeda A.J."/>
            <person name="Yan W."/>
            <person name="Fan B."/>
            <person name="Jiang Y."/>
            <person name="Adhikari A."/>
            <person name="Zheng C.-J."/>
            <person name="Schuster L."/>
            <person name="Cowan T.M."/>
            <person name="Smanski M.J."/>
            <person name="Chevrette M.G."/>
            <person name="De Carvalho L.P.S."/>
            <person name="Shen B."/>
        </authorList>
    </citation>
    <scope>NUCLEOTIDE SEQUENCE [LARGE SCALE GENOMIC DNA]</scope>
    <source>
        <strain evidence="7 8">NPDC050545</strain>
    </source>
</reference>
<keyword evidence="2" id="KW-0378">Hydrolase</keyword>
<evidence type="ECO:0000256" key="1">
    <source>
        <dbReference type="ARBA" id="ARBA00022670"/>
    </source>
</evidence>
<gene>
    <name evidence="7" type="ORF">ACIBG2_50410</name>
</gene>
<keyword evidence="8" id="KW-1185">Reference proteome</keyword>
<dbReference type="InterPro" id="IPR002470">
    <property type="entry name" value="Peptidase_S9A"/>
</dbReference>
<dbReference type="PANTHER" id="PTHR42881">
    <property type="entry name" value="PROLYL ENDOPEPTIDASE"/>
    <property type="match status" value="1"/>
</dbReference>
<feature type="domain" description="Peptidase S9 prolyl oligopeptidase catalytic" evidence="5">
    <location>
        <begin position="471"/>
        <end position="678"/>
    </location>
</feature>
<proteinExistence type="predicted"/>
<sequence length="727" mass="79606">MSFTDEPSGDFYHGVWIADPFRWLEDLSNPEVMAWSRQRNADFMTFASSNLDVNGFRQTLTELARSAVPSQPIWRGRRYFLTKEASDDRPAELWVGGHDHGEHPVLDTPGFSHLRGKKLSMYQLSLDGSIAALQLADDDTEASALYILDLLRDRVLDGPVGGTRYSPVIWLSKLRRFLYVRTPAGIEQDSGNAASGRRVYLREPGTPLEIDVEVLGSGLSDTTRYSLTVSRDERWIVATHSPGPATATTVCIARVPDRAQDFHWIPVQTPRHAITTVLVGPDGLGYALTDGLHDSRGLYRFDLTEHVGTDRWETIVIGTQHAELRETTFVRDRRQGQDRILATWLADGAHRVTVHALDGAQLVTIPLPGFGTVSGIGVDPLDSSTAWFTYTDPSRPPQVFEYDVSSGALTPHGTAHREQTSLNSKRADAPSRYGNDIPVLLTMGGPTVASPAERRALMTVYGGFGVTSTPHYSPTAIAWIEQGGLYVNVDPRGSGGHGRAWREAGLRAGKAAAVHDIIDVAEWLTQNEMVEPGRISLYGTSNGGLLACAASIQRPDLFSAVIAVAPLTDMLRYDHSAVGMSWRNEYGSPASPADFTALRQYSPYHNVAADVTYPPTLLIAFQQDSRVPAFHAYKLGAKLQAYGARPEDIHVATLRGGHGARPFDDSLSLLSQVMAFATWADARKTTIRPLGGERPRLPVPPRDTNEAGRPPAEPAIEDRHSPVYGEP</sequence>
<evidence type="ECO:0000256" key="3">
    <source>
        <dbReference type="ARBA" id="ARBA00022825"/>
    </source>
</evidence>
<evidence type="ECO:0000259" key="5">
    <source>
        <dbReference type="Pfam" id="PF00326"/>
    </source>
</evidence>
<keyword evidence="1" id="KW-0645">Protease</keyword>
<feature type="domain" description="Peptidase S9A N-terminal" evidence="6">
    <location>
        <begin position="9"/>
        <end position="411"/>
    </location>
</feature>
<evidence type="ECO:0000313" key="7">
    <source>
        <dbReference type="EMBL" id="MFI6505675.1"/>
    </source>
</evidence>
<dbReference type="RefSeq" id="WP_397091983.1">
    <property type="nucleotide sequence ID" value="NZ_JBITGY010000021.1"/>
</dbReference>
<dbReference type="SUPFAM" id="SSF53474">
    <property type="entry name" value="alpha/beta-Hydrolases"/>
    <property type="match status" value="1"/>
</dbReference>
<evidence type="ECO:0000259" key="6">
    <source>
        <dbReference type="Pfam" id="PF02897"/>
    </source>
</evidence>
<comment type="caution">
    <text evidence="7">The sequence shown here is derived from an EMBL/GenBank/DDBJ whole genome shotgun (WGS) entry which is preliminary data.</text>
</comment>
<dbReference type="PANTHER" id="PTHR42881:SF13">
    <property type="entry name" value="PROLYL ENDOPEPTIDASE"/>
    <property type="match status" value="1"/>
</dbReference>
<dbReference type="PRINTS" id="PR00862">
    <property type="entry name" value="PROLIGOPTASE"/>
</dbReference>
<keyword evidence="3" id="KW-0720">Serine protease</keyword>
<dbReference type="InterPro" id="IPR001375">
    <property type="entry name" value="Peptidase_S9_cat"/>
</dbReference>
<name>A0ABW7ZBX8_9ACTN</name>
<accession>A0ABW7ZBX8</accession>
<dbReference type="Gene3D" id="3.40.50.1820">
    <property type="entry name" value="alpha/beta hydrolase"/>
    <property type="match status" value="1"/>
</dbReference>
<feature type="compositionally biased region" description="Basic and acidic residues" evidence="4">
    <location>
        <begin position="415"/>
        <end position="429"/>
    </location>
</feature>
<evidence type="ECO:0000256" key="2">
    <source>
        <dbReference type="ARBA" id="ARBA00022801"/>
    </source>
</evidence>
<dbReference type="Pfam" id="PF00326">
    <property type="entry name" value="Peptidase_S9"/>
    <property type="match status" value="1"/>
</dbReference>
<organism evidence="7 8">
    <name type="scientific">Nonomuraea typhae</name>
    <dbReference type="NCBI Taxonomy" id="2603600"/>
    <lineage>
        <taxon>Bacteria</taxon>
        <taxon>Bacillati</taxon>
        <taxon>Actinomycetota</taxon>
        <taxon>Actinomycetes</taxon>
        <taxon>Streptosporangiales</taxon>
        <taxon>Streptosporangiaceae</taxon>
        <taxon>Nonomuraea</taxon>
    </lineage>
</organism>